<comment type="caution">
    <text evidence="2">The sequence shown here is derived from an EMBL/GenBank/DDBJ whole genome shotgun (WGS) entry which is preliminary data.</text>
</comment>
<keyword evidence="1" id="KW-0812">Transmembrane</keyword>
<protein>
    <submittedName>
        <fullName evidence="2">DUF997 family protein</fullName>
    </submittedName>
</protein>
<proteinExistence type="predicted"/>
<dbReference type="PANTHER" id="PTHR39174:SF1">
    <property type="entry name" value="INNER MEMBRANE PROTEIN"/>
    <property type="match status" value="1"/>
</dbReference>
<name>A0ABX9KEY6_9FUSO</name>
<feature type="transmembrane region" description="Helical" evidence="1">
    <location>
        <begin position="50"/>
        <end position="74"/>
    </location>
</feature>
<dbReference type="EMBL" id="QUAJ01000021">
    <property type="protein sequence ID" value="REI40311.1"/>
    <property type="molecule type" value="Genomic_DNA"/>
</dbReference>
<accession>A0ABX9KEY6</accession>
<reference evidence="2 3" key="1">
    <citation type="submission" date="2018-08" db="EMBL/GenBank/DDBJ databases">
        <title>Draft genome sequence of Psychrilyobacter sp. strain SD5 isolated from Black Sea water.</title>
        <authorList>
            <person name="Yadav S."/>
            <person name="Villanueva L."/>
            <person name="Damste J.S.S."/>
        </authorList>
    </citation>
    <scope>NUCLEOTIDE SEQUENCE [LARGE SCALE GENOMIC DNA]</scope>
    <source>
        <strain evidence="2 3">SD5</strain>
    </source>
</reference>
<sequence length="93" mass="11234">MKKINKQLKKEAIITTILYLIYFVWWYSFAYGLGDVDPKDYKYILGLPEWFFYSCILGFLVITTLLWISIRLFFKEVDLKTYEKNAGREGWKK</sequence>
<dbReference type="RefSeq" id="WP_114642988.1">
    <property type="nucleotide sequence ID" value="NZ_JAACIO010000015.1"/>
</dbReference>
<dbReference type="InterPro" id="IPR010398">
    <property type="entry name" value="DUF997"/>
</dbReference>
<evidence type="ECO:0000313" key="2">
    <source>
        <dbReference type="EMBL" id="REI40311.1"/>
    </source>
</evidence>
<keyword evidence="3" id="KW-1185">Reference proteome</keyword>
<dbReference type="Proteomes" id="UP000263486">
    <property type="component" value="Unassembled WGS sequence"/>
</dbReference>
<evidence type="ECO:0000313" key="3">
    <source>
        <dbReference type="Proteomes" id="UP000263486"/>
    </source>
</evidence>
<gene>
    <name evidence="2" type="ORF">DYH56_11340</name>
</gene>
<keyword evidence="1" id="KW-0472">Membrane</keyword>
<feature type="transmembrane region" description="Helical" evidence="1">
    <location>
        <begin position="12"/>
        <end position="30"/>
    </location>
</feature>
<organism evidence="2 3">
    <name type="scientific">Psychrilyobacter piezotolerans</name>
    <dbReference type="NCBI Taxonomy" id="2293438"/>
    <lineage>
        <taxon>Bacteria</taxon>
        <taxon>Fusobacteriati</taxon>
        <taxon>Fusobacteriota</taxon>
        <taxon>Fusobacteriia</taxon>
        <taxon>Fusobacteriales</taxon>
        <taxon>Fusobacteriaceae</taxon>
        <taxon>Psychrilyobacter</taxon>
    </lineage>
</organism>
<keyword evidence="1" id="KW-1133">Transmembrane helix</keyword>
<dbReference type="PANTHER" id="PTHR39174">
    <property type="entry name" value="INNER MEMBRANE PROTEIN-RELATED"/>
    <property type="match status" value="1"/>
</dbReference>
<dbReference type="Pfam" id="PF06196">
    <property type="entry name" value="DUF997"/>
    <property type="match status" value="1"/>
</dbReference>
<evidence type="ECO:0000256" key="1">
    <source>
        <dbReference type="SAM" id="Phobius"/>
    </source>
</evidence>